<dbReference type="InterPro" id="IPR009061">
    <property type="entry name" value="DNA-bd_dom_put_sf"/>
</dbReference>
<dbReference type="Pfam" id="PF09278">
    <property type="entry name" value="MerR-DNA-bind"/>
    <property type="match status" value="1"/>
</dbReference>
<gene>
    <name evidence="5" type="ORF">C9I99_03500</name>
</gene>
<dbReference type="SUPFAM" id="SSF46955">
    <property type="entry name" value="Putative DNA-binding domain"/>
    <property type="match status" value="1"/>
</dbReference>
<keyword evidence="3" id="KW-0804">Transcription</keyword>
<reference evidence="5 6" key="1">
    <citation type="submission" date="2018-03" db="EMBL/GenBank/DDBJ databases">
        <title>Whole genome sequencing of Histamine producing bacteria.</title>
        <authorList>
            <person name="Butler K."/>
        </authorList>
    </citation>
    <scope>NUCLEOTIDE SEQUENCE [LARGE SCALE GENOMIC DNA]</scope>
    <source>
        <strain evidence="5 6">JCM 13586</strain>
    </source>
</reference>
<evidence type="ECO:0000259" key="4">
    <source>
        <dbReference type="PROSITE" id="PS50937"/>
    </source>
</evidence>
<dbReference type="CDD" id="cd04776">
    <property type="entry name" value="HTH_GnyR"/>
    <property type="match status" value="1"/>
</dbReference>
<accession>A0A2T3J455</accession>
<name>A0A2T3J455_9GAMM</name>
<dbReference type="Pfam" id="PF00376">
    <property type="entry name" value="MerR"/>
    <property type="match status" value="1"/>
</dbReference>
<dbReference type="PROSITE" id="PS50937">
    <property type="entry name" value="HTH_MERR_2"/>
    <property type="match status" value="1"/>
</dbReference>
<dbReference type="Gene3D" id="1.10.1660.10">
    <property type="match status" value="1"/>
</dbReference>
<dbReference type="SMART" id="SM00422">
    <property type="entry name" value="HTH_MERR"/>
    <property type="match status" value="1"/>
</dbReference>
<evidence type="ECO:0000256" key="3">
    <source>
        <dbReference type="ARBA" id="ARBA00023163"/>
    </source>
</evidence>
<proteinExistence type="predicted"/>
<feature type="domain" description="HTH merR-type" evidence="4">
    <location>
        <begin position="3"/>
        <end position="70"/>
    </location>
</feature>
<comment type="caution">
    <text evidence="5">The sequence shown here is derived from an EMBL/GenBank/DDBJ whole genome shotgun (WGS) entry which is preliminary data.</text>
</comment>
<evidence type="ECO:0000313" key="6">
    <source>
        <dbReference type="Proteomes" id="UP000241222"/>
    </source>
</evidence>
<dbReference type="Proteomes" id="UP000241222">
    <property type="component" value="Unassembled WGS sequence"/>
</dbReference>
<evidence type="ECO:0000256" key="1">
    <source>
        <dbReference type="ARBA" id="ARBA00023015"/>
    </source>
</evidence>
<dbReference type="AlphaFoldDB" id="A0A2T3J455"/>
<organism evidence="5 6">
    <name type="scientific">Photobacterium lutimaris</name>
    <dbReference type="NCBI Taxonomy" id="388278"/>
    <lineage>
        <taxon>Bacteria</taxon>
        <taxon>Pseudomonadati</taxon>
        <taxon>Pseudomonadota</taxon>
        <taxon>Gammaproteobacteria</taxon>
        <taxon>Vibrionales</taxon>
        <taxon>Vibrionaceae</taxon>
        <taxon>Photobacterium</taxon>
    </lineage>
</organism>
<dbReference type="RefSeq" id="WP_107347436.1">
    <property type="nucleotide sequence ID" value="NZ_PYMH01000001.1"/>
</dbReference>
<dbReference type="InterPro" id="IPR047057">
    <property type="entry name" value="MerR_fam"/>
</dbReference>
<dbReference type="PANTHER" id="PTHR30204">
    <property type="entry name" value="REDOX-CYCLING DRUG-SENSING TRANSCRIPTIONAL ACTIVATOR SOXR"/>
    <property type="match status" value="1"/>
</dbReference>
<dbReference type="InterPro" id="IPR000551">
    <property type="entry name" value="MerR-type_HTH_dom"/>
</dbReference>
<dbReference type="GO" id="GO:0003677">
    <property type="term" value="F:DNA binding"/>
    <property type="evidence" value="ECO:0007669"/>
    <property type="project" value="UniProtKB-KW"/>
</dbReference>
<dbReference type="InterPro" id="IPR015358">
    <property type="entry name" value="Tscrpt_reg_MerR_DNA-bd"/>
</dbReference>
<dbReference type="PANTHER" id="PTHR30204:SF58">
    <property type="entry name" value="HTH-TYPE TRANSCRIPTIONAL REGULATOR YFMP"/>
    <property type="match status" value="1"/>
</dbReference>
<keyword evidence="2" id="KW-0238">DNA-binding</keyword>
<evidence type="ECO:0000313" key="5">
    <source>
        <dbReference type="EMBL" id="PSU36082.1"/>
    </source>
</evidence>
<evidence type="ECO:0000256" key="2">
    <source>
        <dbReference type="ARBA" id="ARBA00023125"/>
    </source>
</evidence>
<protein>
    <submittedName>
        <fullName evidence="5">MerR family transcriptional regulator</fullName>
    </submittedName>
</protein>
<keyword evidence="1" id="KW-0805">Transcription regulation</keyword>
<keyword evidence="6" id="KW-1185">Reference proteome</keyword>
<dbReference type="EMBL" id="PYMH01000001">
    <property type="protein sequence ID" value="PSU36082.1"/>
    <property type="molecule type" value="Genomic_DNA"/>
</dbReference>
<dbReference type="GO" id="GO:0003700">
    <property type="term" value="F:DNA-binding transcription factor activity"/>
    <property type="evidence" value="ECO:0007669"/>
    <property type="project" value="InterPro"/>
</dbReference>
<dbReference type="OrthoDB" id="9803659at2"/>
<sequence>METFKISEMAKEFDITTRSIRFYEDVGLLQPKRQGSTRVYHRRDKIRLKLILRGKRLGFSLAEIRELFDLYDTNQSATQLNKMLIIIDTKQAALKRQLEDINVIMTELQIAKNKCHQALNIEASDNQPEP</sequence>